<name>A0A0P4R5K7_9ACTN</name>
<dbReference type="Proteomes" id="UP000048965">
    <property type="component" value="Unassembled WGS sequence"/>
</dbReference>
<gene>
    <name evidence="1" type="ORF">TPA0598_03_05570</name>
</gene>
<keyword evidence="2" id="KW-1185">Reference proteome</keyword>
<protein>
    <submittedName>
        <fullName evidence="1">Uncharacterized protein</fullName>
    </submittedName>
</protein>
<sequence>MVALLESVVGAVVAEAVVGIVSASKAAVAVPASRMRRRWGVTGMDSPGVQRLRQHSTFAVLILAVGQRSDVNPRNDLDHKPA</sequence>
<evidence type="ECO:0000313" key="2">
    <source>
        <dbReference type="Proteomes" id="UP000048965"/>
    </source>
</evidence>
<accession>A0A0P4R5K7</accession>
<comment type="caution">
    <text evidence="1">The sequence shown here is derived from an EMBL/GenBank/DDBJ whole genome shotgun (WGS) entry which is preliminary data.</text>
</comment>
<dbReference type="AlphaFoldDB" id="A0A0P4R5K7"/>
<reference evidence="2" key="1">
    <citation type="submission" date="2014-09" db="EMBL/GenBank/DDBJ databases">
        <title>Whole genome shotgun sequence of Streptomyces sp. NBRC 110027.</title>
        <authorList>
            <person name="Komaki H."/>
            <person name="Ichikawa N."/>
            <person name="Katano-Makiyama Y."/>
            <person name="Hosoyama A."/>
            <person name="Hashimoto M."/>
            <person name="Uohara A."/>
            <person name="Kitahashi Y."/>
            <person name="Ohji S."/>
            <person name="Kimura A."/>
            <person name="Yamazoe A."/>
            <person name="Igarashi Y."/>
            <person name="Fujita N."/>
        </authorList>
    </citation>
    <scope>NUCLEOTIDE SEQUENCE [LARGE SCALE GENOMIC DNA]</scope>
    <source>
        <strain evidence="2">NBRC 110027</strain>
    </source>
</reference>
<organism evidence="1 2">
    <name type="scientific">Streptomyces lydicamycinicus</name>
    <dbReference type="NCBI Taxonomy" id="1546107"/>
    <lineage>
        <taxon>Bacteria</taxon>
        <taxon>Bacillati</taxon>
        <taxon>Actinomycetota</taxon>
        <taxon>Actinomycetes</taxon>
        <taxon>Kitasatosporales</taxon>
        <taxon>Streptomycetaceae</taxon>
        <taxon>Streptomyces</taxon>
    </lineage>
</organism>
<evidence type="ECO:0000313" key="1">
    <source>
        <dbReference type="EMBL" id="GAO08096.1"/>
    </source>
</evidence>
<reference evidence="1 2" key="2">
    <citation type="journal article" date="2015" name="Stand. Genomic Sci.">
        <title>Draft genome sequence of marine-derived Streptomyces sp. TP-A0598, a producer of anti-MRSA antibiotic lydicamycins.</title>
        <authorList>
            <person name="Komaki H."/>
            <person name="Ichikawa N."/>
            <person name="Hosoyama A."/>
            <person name="Fujita N."/>
            <person name="Igarashi Y."/>
        </authorList>
    </citation>
    <scope>NUCLEOTIDE SEQUENCE [LARGE SCALE GENOMIC DNA]</scope>
    <source>
        <strain evidence="1 2">NBRC 110027</strain>
    </source>
</reference>
<dbReference type="EMBL" id="BBNO01000003">
    <property type="protein sequence ID" value="GAO08096.1"/>
    <property type="molecule type" value="Genomic_DNA"/>
</dbReference>
<proteinExistence type="predicted"/>